<feature type="domain" description="tRNA-queuosine alpha-mannosyltransferase N-terminal" evidence="9">
    <location>
        <begin position="44"/>
        <end position="214"/>
    </location>
</feature>
<evidence type="ECO:0000256" key="4">
    <source>
        <dbReference type="ARBA" id="ARBA00044517"/>
    </source>
</evidence>
<proteinExistence type="inferred from homology"/>
<evidence type="ECO:0000256" key="5">
    <source>
        <dbReference type="ARBA" id="ARBA00044539"/>
    </source>
</evidence>
<evidence type="ECO:0000313" key="10">
    <source>
        <dbReference type="EMBL" id="KAK6645641.1"/>
    </source>
</evidence>
<comment type="catalytic activity">
    <reaction evidence="6">
        <text>queuosine(34) in tRNA(Asp) + GDP-alpha-D-mannose = O-4''-alpha-D-mannosylqueuosine(34) in tRNA(Asp) + GDP + H(+)</text>
        <dbReference type="Rhea" id="RHEA:12885"/>
        <dbReference type="Rhea" id="RHEA-COMP:18572"/>
        <dbReference type="Rhea" id="RHEA-COMP:18581"/>
        <dbReference type="ChEBI" id="CHEBI:15378"/>
        <dbReference type="ChEBI" id="CHEBI:57527"/>
        <dbReference type="ChEBI" id="CHEBI:58189"/>
        <dbReference type="ChEBI" id="CHEBI:194431"/>
        <dbReference type="ChEBI" id="CHEBI:194442"/>
        <dbReference type="EC" id="2.4.1.110"/>
    </reaction>
    <physiologicalReaction direction="left-to-right" evidence="6">
        <dbReference type="Rhea" id="RHEA:12886"/>
    </physiologicalReaction>
</comment>
<protein>
    <recommendedName>
        <fullName evidence="5">tRNA-queuosine alpha-mannosyltransferase</fullName>
        <ecNumber evidence="4">2.4.1.110</ecNumber>
    </recommendedName>
</protein>
<keyword evidence="3" id="KW-0808">Transferase</keyword>
<name>A0AAN8XSY9_POLSC</name>
<comment type="caution">
    <text evidence="10">The sequence shown here is derived from an EMBL/GenBank/DDBJ whole genome shotgun (WGS) entry which is preliminary data.</text>
</comment>
<dbReference type="AlphaFoldDB" id="A0AAN8XSY9"/>
<evidence type="ECO:0000256" key="7">
    <source>
        <dbReference type="SAM" id="MobiDB-lite"/>
    </source>
</evidence>
<comment type="similarity">
    <text evidence="1">Belongs to the glycosyltransferase group 1 family. Glycosyltransferase 4 subfamily.</text>
</comment>
<evidence type="ECO:0000313" key="11">
    <source>
        <dbReference type="Proteomes" id="UP001372834"/>
    </source>
</evidence>
<dbReference type="GO" id="GO:0016438">
    <property type="term" value="F:tRNA-queuosine(34) beta-mannosyltransferase activity"/>
    <property type="evidence" value="ECO:0007669"/>
    <property type="project" value="UniProtKB-EC"/>
</dbReference>
<organism evidence="10 11">
    <name type="scientific">Polyplax serrata</name>
    <name type="common">Common mouse louse</name>
    <dbReference type="NCBI Taxonomy" id="468196"/>
    <lineage>
        <taxon>Eukaryota</taxon>
        <taxon>Metazoa</taxon>
        <taxon>Ecdysozoa</taxon>
        <taxon>Arthropoda</taxon>
        <taxon>Hexapoda</taxon>
        <taxon>Insecta</taxon>
        <taxon>Pterygota</taxon>
        <taxon>Neoptera</taxon>
        <taxon>Paraneoptera</taxon>
        <taxon>Psocodea</taxon>
        <taxon>Troctomorpha</taxon>
        <taxon>Phthiraptera</taxon>
        <taxon>Anoplura</taxon>
        <taxon>Polyplacidae</taxon>
        <taxon>Polyplax</taxon>
    </lineage>
</organism>
<evidence type="ECO:0000256" key="6">
    <source>
        <dbReference type="ARBA" id="ARBA00048439"/>
    </source>
</evidence>
<dbReference type="InterPro" id="IPR022701">
    <property type="entry name" value="QTMAN_N"/>
</dbReference>
<dbReference type="EMBL" id="JAWJWE010000001">
    <property type="protein sequence ID" value="KAK6645641.1"/>
    <property type="molecule type" value="Genomic_DNA"/>
</dbReference>
<evidence type="ECO:0000259" key="9">
    <source>
        <dbReference type="Pfam" id="PF12038"/>
    </source>
</evidence>
<evidence type="ECO:0000256" key="2">
    <source>
        <dbReference type="ARBA" id="ARBA00022676"/>
    </source>
</evidence>
<accession>A0AAN8XSY9</accession>
<dbReference type="EC" id="2.4.1.110" evidence="4"/>
<feature type="region of interest" description="Disordered" evidence="7">
    <location>
        <begin position="15"/>
        <end position="37"/>
    </location>
</feature>
<dbReference type="InterPro" id="IPR051862">
    <property type="entry name" value="GT-like_domain_containing_1"/>
</dbReference>
<dbReference type="Pfam" id="PF12038">
    <property type="entry name" value="QTMAN_N"/>
    <property type="match status" value="1"/>
</dbReference>
<dbReference type="Gene3D" id="3.40.50.2000">
    <property type="entry name" value="Glycogen Phosphorylase B"/>
    <property type="match status" value="1"/>
</dbReference>
<dbReference type="PANTHER" id="PTHR13615">
    <property type="entry name" value="GLYCOSYLTRANSFERASE-LIKE 1"/>
    <property type="match status" value="1"/>
</dbReference>
<dbReference type="SUPFAM" id="SSF53756">
    <property type="entry name" value="UDP-Glycosyltransferase/glycogen phosphorylase"/>
    <property type="match status" value="1"/>
</dbReference>
<dbReference type="PANTHER" id="PTHR13615:SF3">
    <property type="entry name" value="GLYCOSYLTRANSFERASE-LIKE DOMAIN-CONTAINING PROTEIN 1"/>
    <property type="match status" value="1"/>
</dbReference>
<dbReference type="Pfam" id="PF00534">
    <property type="entry name" value="Glycos_transf_1"/>
    <property type="match status" value="1"/>
</dbReference>
<evidence type="ECO:0000259" key="8">
    <source>
        <dbReference type="Pfam" id="PF00534"/>
    </source>
</evidence>
<gene>
    <name evidence="10" type="ORF">RUM43_001921</name>
</gene>
<evidence type="ECO:0000256" key="1">
    <source>
        <dbReference type="ARBA" id="ARBA00009481"/>
    </source>
</evidence>
<keyword evidence="2" id="KW-0328">Glycosyltransferase</keyword>
<dbReference type="InterPro" id="IPR001296">
    <property type="entry name" value="Glyco_trans_1"/>
</dbReference>
<reference evidence="10 11" key="1">
    <citation type="submission" date="2023-10" db="EMBL/GenBank/DDBJ databases">
        <title>Genomes of two closely related lineages of the louse Polyplax serrata with different host specificities.</title>
        <authorList>
            <person name="Martinu J."/>
            <person name="Tarabai H."/>
            <person name="Stefka J."/>
            <person name="Hypsa V."/>
        </authorList>
    </citation>
    <scope>NUCLEOTIDE SEQUENCE [LARGE SCALE GENOMIC DNA]</scope>
    <source>
        <strain evidence="10">HR10_N</strain>
    </source>
</reference>
<dbReference type="Proteomes" id="UP001372834">
    <property type="component" value="Unassembled WGS sequence"/>
</dbReference>
<sequence length="673" mass="78680">MDRNDTFKLTENKCTEAETVSEDSESSSQSNFTDGSSETTKINSILFIEPFYGGSHKQLLDVLDCHLKRNASIKTTLFKLPAKKWHWRARTSALYFYTAIPRYGNYKILFCSSVLNLAELIALRPDLAALHKIIYFHENQLVYPVQKEKDRDFQYGYNQILSALVADKVVFNSYYNMNSFVENIDKFLKLQPDFVIRNLADKIKPKCRVIYFPVEVPILENKRGNILHIIWPHRWEHDKNPELFFDTLKQLKQNNIPFLLSVLGEEFSKVPKVFQDIKNLLQNEIIQFGRVDSKDEYYALLRTGHVVVSTANHEFFGVAMLEAVLSGCFPITCNRLVYPELYPPECLYNTPNQLYKKLKNLCENPHLAAVNPLLEGISKVKDLIQELEESFWESNNISNKMILKFVLLRAENQNLVHKIDMKVSHTAKRLKESEKFCSENKLNRKNHSGDREIKQTDFLEENFEKLRLYDSVQEIDTLHNTIGDLQKKLRDRETKIETLCLKYMYLKTNKKKMENELKSRIMSLEEQLNVTYDTLNEFQYETEADIEENLTCAVDLHEALFLQEKLRCSKLMYEKIRLNHKILTLEDLVRRQSIVFSRELESKFCRVATPKVDKTLKQATLQGCPSYDLKIFIVNLAVFDVDLIVEMVQGVTGRLYETPTQALKSRRHHRLMA</sequence>
<feature type="domain" description="Glycosyl transferase family 1" evidence="8">
    <location>
        <begin position="229"/>
        <end position="341"/>
    </location>
</feature>
<evidence type="ECO:0000256" key="3">
    <source>
        <dbReference type="ARBA" id="ARBA00022679"/>
    </source>
</evidence>